<dbReference type="PANTHER" id="PTHR23342">
    <property type="entry name" value="N-ACETYLGLUTAMATE SYNTHASE"/>
    <property type="match status" value="1"/>
</dbReference>
<keyword evidence="6 9" id="KW-0418">Kinase</keyword>
<evidence type="ECO:0000256" key="9">
    <source>
        <dbReference type="HAMAP-Rule" id="MF_00082"/>
    </source>
</evidence>
<evidence type="ECO:0000256" key="2">
    <source>
        <dbReference type="ARBA" id="ARBA00022571"/>
    </source>
</evidence>
<comment type="function">
    <text evidence="9">Catalyzes the ATP-dependent phosphorylation of N-acetyl-L-glutamate.</text>
</comment>
<evidence type="ECO:0000256" key="6">
    <source>
        <dbReference type="ARBA" id="ARBA00022777"/>
    </source>
</evidence>
<dbReference type="RefSeq" id="WP_095087186.1">
    <property type="nucleotide sequence ID" value="NZ_BMDM01000002.1"/>
</dbReference>
<dbReference type="InterPro" id="IPR036393">
    <property type="entry name" value="AceGlu_kinase-like_sf"/>
</dbReference>
<feature type="site" description="Transition state stabilizer" evidence="9">
    <location>
        <position position="7"/>
    </location>
</feature>
<gene>
    <name evidence="9 11" type="primary">argB</name>
    <name evidence="11" type="ORF">SAMEA4384403_00883</name>
</gene>
<comment type="catalytic activity">
    <reaction evidence="8 9">
        <text>N-acetyl-L-glutamate + ATP = N-acetyl-L-glutamyl 5-phosphate + ADP</text>
        <dbReference type="Rhea" id="RHEA:14629"/>
        <dbReference type="ChEBI" id="CHEBI:30616"/>
        <dbReference type="ChEBI" id="CHEBI:44337"/>
        <dbReference type="ChEBI" id="CHEBI:57936"/>
        <dbReference type="ChEBI" id="CHEBI:456216"/>
        <dbReference type="EC" id="2.7.2.8"/>
    </reaction>
</comment>
<organism evidence="11 12">
    <name type="scientific">Mammaliicoccus stepanovicii</name>
    <dbReference type="NCBI Taxonomy" id="643214"/>
    <lineage>
        <taxon>Bacteria</taxon>
        <taxon>Bacillati</taxon>
        <taxon>Bacillota</taxon>
        <taxon>Bacilli</taxon>
        <taxon>Bacillales</taxon>
        <taxon>Staphylococcaceae</taxon>
        <taxon>Mammaliicoccus</taxon>
    </lineage>
</organism>
<dbReference type="Proteomes" id="UP000242084">
    <property type="component" value="Chromosome 1"/>
</dbReference>
<reference evidence="11 12" key="1">
    <citation type="submission" date="2017-06" db="EMBL/GenBank/DDBJ databases">
        <authorList>
            <consortium name="Pathogen Informatics"/>
        </authorList>
    </citation>
    <scope>NUCLEOTIDE SEQUENCE [LARGE SCALE GENOMIC DNA]</scope>
    <source>
        <strain evidence="11 12">NCTC13839</strain>
    </source>
</reference>
<dbReference type="NCBIfam" id="TIGR00761">
    <property type="entry name" value="argB"/>
    <property type="match status" value="1"/>
</dbReference>
<keyword evidence="3 9" id="KW-0028">Amino-acid biosynthesis</keyword>
<dbReference type="SUPFAM" id="SSF53633">
    <property type="entry name" value="Carbamate kinase-like"/>
    <property type="match status" value="1"/>
</dbReference>
<keyword evidence="5 9" id="KW-0547">Nucleotide-binding</keyword>
<keyword evidence="12" id="KW-1185">Reference proteome</keyword>
<dbReference type="InterPro" id="IPR001048">
    <property type="entry name" value="Asp/Glu/Uridylate_kinase"/>
</dbReference>
<dbReference type="EC" id="2.7.2.8" evidence="9"/>
<keyword evidence="7 9" id="KW-0067">ATP-binding</keyword>
<dbReference type="GO" id="GO:0003991">
    <property type="term" value="F:acetylglutamate kinase activity"/>
    <property type="evidence" value="ECO:0007669"/>
    <property type="project" value="UniProtKB-UniRule"/>
</dbReference>
<keyword evidence="4 9" id="KW-0808">Transferase</keyword>
<evidence type="ECO:0000256" key="4">
    <source>
        <dbReference type="ARBA" id="ARBA00022679"/>
    </source>
</evidence>
<dbReference type="OrthoDB" id="9803155at2"/>
<evidence type="ECO:0000256" key="5">
    <source>
        <dbReference type="ARBA" id="ARBA00022741"/>
    </source>
</evidence>
<dbReference type="AlphaFoldDB" id="A0A239YVK7"/>
<evidence type="ECO:0000259" key="10">
    <source>
        <dbReference type="Pfam" id="PF00696"/>
    </source>
</evidence>
<dbReference type="GO" id="GO:0042450">
    <property type="term" value="P:L-arginine biosynthetic process via ornithine"/>
    <property type="evidence" value="ECO:0007669"/>
    <property type="project" value="UniProtKB-UniRule"/>
</dbReference>
<feature type="binding site" evidence="9">
    <location>
        <position position="62"/>
    </location>
    <ligand>
        <name>substrate</name>
    </ligand>
</feature>
<evidence type="ECO:0000313" key="12">
    <source>
        <dbReference type="Proteomes" id="UP000242084"/>
    </source>
</evidence>
<dbReference type="InterPro" id="IPR004662">
    <property type="entry name" value="AcgluKinase_fam"/>
</dbReference>
<evidence type="ECO:0000256" key="7">
    <source>
        <dbReference type="ARBA" id="ARBA00022840"/>
    </source>
</evidence>
<dbReference type="UniPathway" id="UPA00068">
    <property type="reaction ID" value="UER00107"/>
</dbReference>
<dbReference type="InterPro" id="IPR037528">
    <property type="entry name" value="ArgB"/>
</dbReference>
<dbReference type="PIRSF" id="PIRSF000728">
    <property type="entry name" value="NAGK"/>
    <property type="match status" value="1"/>
</dbReference>
<dbReference type="EMBL" id="LT906462">
    <property type="protein sequence ID" value="SNV62787.1"/>
    <property type="molecule type" value="Genomic_DNA"/>
</dbReference>
<evidence type="ECO:0000256" key="8">
    <source>
        <dbReference type="ARBA" id="ARBA00048141"/>
    </source>
</evidence>
<dbReference type="Gene3D" id="3.40.1160.10">
    <property type="entry name" value="Acetylglutamate kinase-like"/>
    <property type="match status" value="1"/>
</dbReference>
<feature type="domain" description="Aspartate/glutamate/uridylate kinase" evidence="10">
    <location>
        <begin position="3"/>
        <end position="230"/>
    </location>
</feature>
<feature type="binding site" evidence="9">
    <location>
        <begin position="40"/>
        <end position="41"/>
    </location>
    <ligand>
        <name>substrate</name>
    </ligand>
</feature>
<comment type="similarity">
    <text evidence="9">Belongs to the acetylglutamate kinase family. ArgB subfamily.</text>
</comment>
<dbReference type="GO" id="GO:0005737">
    <property type="term" value="C:cytoplasm"/>
    <property type="evidence" value="ECO:0007669"/>
    <property type="project" value="UniProtKB-SubCell"/>
</dbReference>
<proteinExistence type="inferred from homology"/>
<dbReference type="GO" id="GO:0005524">
    <property type="term" value="F:ATP binding"/>
    <property type="evidence" value="ECO:0007669"/>
    <property type="project" value="UniProtKB-UniRule"/>
</dbReference>
<name>A0A239YVK7_9STAP</name>
<feature type="binding site" evidence="9">
    <location>
        <position position="154"/>
    </location>
    <ligand>
        <name>substrate</name>
    </ligand>
</feature>
<dbReference type="HAMAP" id="MF_00082">
    <property type="entry name" value="ArgB"/>
    <property type="match status" value="1"/>
</dbReference>
<protein>
    <recommendedName>
        <fullName evidence="9">Acetylglutamate kinase</fullName>
        <ecNumber evidence="9">2.7.2.8</ecNumber>
    </recommendedName>
    <alternativeName>
        <fullName evidence="9">N-acetyl-L-glutamate 5-phosphotransferase</fullName>
    </alternativeName>
    <alternativeName>
        <fullName evidence="9">NAG kinase</fullName>
        <shortName evidence="9">NAGK</shortName>
    </alternativeName>
</protein>
<keyword evidence="2 9" id="KW-0055">Arginine biosynthesis</keyword>
<feature type="site" description="Transition state stabilizer" evidence="9">
    <location>
        <position position="212"/>
    </location>
</feature>
<dbReference type="PANTHER" id="PTHR23342:SF0">
    <property type="entry name" value="N-ACETYLGLUTAMATE SYNTHASE, MITOCHONDRIAL"/>
    <property type="match status" value="1"/>
</dbReference>
<dbReference type="CDD" id="cd04238">
    <property type="entry name" value="AAK_NAGK-like"/>
    <property type="match status" value="1"/>
</dbReference>
<dbReference type="KEGG" id="sste:SAMEA4384403_0883"/>
<evidence type="ECO:0000313" key="11">
    <source>
        <dbReference type="EMBL" id="SNV62787.1"/>
    </source>
</evidence>
<evidence type="ECO:0000256" key="3">
    <source>
        <dbReference type="ARBA" id="ARBA00022605"/>
    </source>
</evidence>
<accession>A0A239YVK7</accession>
<keyword evidence="9" id="KW-0963">Cytoplasm</keyword>
<dbReference type="Pfam" id="PF00696">
    <property type="entry name" value="AA_kinase"/>
    <property type="match status" value="1"/>
</dbReference>
<sequence length="253" mass="27413">MKYAVIKIGGSILSNMSQSVIDDILLMKQKNYMPIVVHGGGPFINKQLSRMGVESHFIDGLRVTDDETLHQTTQALIGDVNPTIVSKLNKSGPNAIGLNGMDLNLFDVEPLDPKFGHVATCSNVNKKSLTSICLNAIPVIAPISIDRMSNQKYNINADSLAYKISSEMNADLFIISDIPGVMIKEKIQSELNIKEINKHINTSEIYGGMIPKVTGAIVAIKQGCKSVKIIPGNVENALMKSIESTMIGTTITT</sequence>
<comment type="subcellular location">
    <subcellularLocation>
        <location evidence="9">Cytoplasm</location>
    </subcellularLocation>
</comment>
<comment type="pathway">
    <text evidence="1 9">Amino-acid biosynthesis; L-arginine biosynthesis; N(2)-acetyl-L-ornithine from L-glutamate: step 2/4.</text>
</comment>
<evidence type="ECO:0000256" key="1">
    <source>
        <dbReference type="ARBA" id="ARBA00004828"/>
    </source>
</evidence>